<dbReference type="GO" id="GO:0005524">
    <property type="term" value="F:ATP binding"/>
    <property type="evidence" value="ECO:0007669"/>
    <property type="project" value="UniProtKB-KW"/>
</dbReference>
<dbReference type="Pfam" id="PF00437">
    <property type="entry name" value="T2SSE"/>
    <property type="match status" value="1"/>
</dbReference>
<dbReference type="CDD" id="cd01129">
    <property type="entry name" value="PulE-GspE-like"/>
    <property type="match status" value="1"/>
</dbReference>
<dbReference type="InterPro" id="IPR001482">
    <property type="entry name" value="T2SS/T4SS_dom"/>
</dbReference>
<evidence type="ECO:0000256" key="2">
    <source>
        <dbReference type="ARBA" id="ARBA00022741"/>
    </source>
</evidence>
<dbReference type="InterPro" id="IPR027417">
    <property type="entry name" value="P-loop_NTPase"/>
</dbReference>
<keyword evidence="2" id="KW-0547">Nucleotide-binding</keyword>
<comment type="similarity">
    <text evidence="1">Belongs to the GSP E family.</text>
</comment>
<evidence type="ECO:0000313" key="5">
    <source>
        <dbReference type="EMBL" id="GGI11216.1"/>
    </source>
</evidence>
<gene>
    <name evidence="5" type="primary">comGA</name>
    <name evidence="5" type="ORF">GCM10007380_06720</name>
</gene>
<keyword evidence="6" id="KW-1185">Reference proteome</keyword>
<dbReference type="GO" id="GO:0016887">
    <property type="term" value="F:ATP hydrolysis activity"/>
    <property type="evidence" value="ECO:0007669"/>
    <property type="project" value="TreeGrafter"/>
</dbReference>
<keyword evidence="3" id="KW-0067">ATP-binding</keyword>
<organism evidence="5 6">
    <name type="scientific">Gottfriedia solisilvae</name>
    <dbReference type="NCBI Taxonomy" id="1516104"/>
    <lineage>
        <taxon>Bacteria</taxon>
        <taxon>Bacillati</taxon>
        <taxon>Bacillota</taxon>
        <taxon>Bacilli</taxon>
        <taxon>Bacillales</taxon>
        <taxon>Bacillaceae</taxon>
        <taxon>Gottfriedia</taxon>
    </lineage>
</organism>
<dbReference type="Gene3D" id="3.30.450.90">
    <property type="match status" value="1"/>
</dbReference>
<dbReference type="SUPFAM" id="SSF52540">
    <property type="entry name" value="P-loop containing nucleoside triphosphate hydrolases"/>
    <property type="match status" value="1"/>
</dbReference>
<evidence type="ECO:0000256" key="3">
    <source>
        <dbReference type="ARBA" id="ARBA00022840"/>
    </source>
</evidence>
<evidence type="ECO:0000256" key="1">
    <source>
        <dbReference type="ARBA" id="ARBA00006611"/>
    </source>
</evidence>
<dbReference type="RefSeq" id="WP_087998933.1">
    <property type="nucleotide sequence ID" value="NZ_BMHB01000001.1"/>
</dbReference>
<proteinExistence type="inferred from homology"/>
<sequence length="353" mass="39930">MNSVEQIVEELLKKACLFGASDIHLLPKYSNVEVLFRIDGDIKLIQRIDREKAKRMIMHLKFLGSMDIGERRIPQTGIHVVNINNILLSLRLATLPSISDESMVIRIHPQQKITPLEKLSLFPSTTRKLLSLLHHSHGLMLFTGPTGCGKTTTLYSLLHAARKDFTRNIITIEDPVERKSEEYFQVQINEKAGLTYSSGLKAILRSDPDIVMVGEIRDEETAKIAVRAALTGHLVLTTIHSKNTKGALYRMIELGIPKEELFQSIVAIVSQRLVQIKCRFCENECQPNCLANRKNRRLGVYELLYGQALNAVTNEIKGLPEEYKISTINDELIKGYALGYIDYKSLDRSLLYG</sequence>
<comment type="caution">
    <text evidence="5">The sequence shown here is derived from an EMBL/GenBank/DDBJ whole genome shotgun (WGS) entry which is preliminary data.</text>
</comment>
<dbReference type="EMBL" id="BMHB01000001">
    <property type="protein sequence ID" value="GGI11216.1"/>
    <property type="molecule type" value="Genomic_DNA"/>
</dbReference>
<dbReference type="Gene3D" id="3.40.50.300">
    <property type="entry name" value="P-loop containing nucleotide triphosphate hydrolases"/>
    <property type="match status" value="1"/>
</dbReference>
<evidence type="ECO:0000313" key="6">
    <source>
        <dbReference type="Proteomes" id="UP000626244"/>
    </source>
</evidence>
<protein>
    <submittedName>
        <fullName evidence="5">ComG operon protein 1</fullName>
    </submittedName>
</protein>
<accession>A0A8J3AEL1</accession>
<dbReference type="NCBIfam" id="NF041000">
    <property type="entry name" value="ATPase_ComGA"/>
    <property type="match status" value="1"/>
</dbReference>
<dbReference type="PROSITE" id="PS00662">
    <property type="entry name" value="T2SP_E"/>
    <property type="match status" value="1"/>
</dbReference>
<feature type="domain" description="Bacterial type II secretion system protein E" evidence="4">
    <location>
        <begin position="204"/>
        <end position="218"/>
    </location>
</feature>
<reference evidence="6" key="1">
    <citation type="journal article" date="2019" name="Int. J. Syst. Evol. Microbiol.">
        <title>The Global Catalogue of Microorganisms (GCM) 10K type strain sequencing project: providing services to taxonomists for standard genome sequencing and annotation.</title>
        <authorList>
            <consortium name="The Broad Institute Genomics Platform"/>
            <consortium name="The Broad Institute Genome Sequencing Center for Infectious Disease"/>
            <person name="Wu L."/>
            <person name="Ma J."/>
        </authorList>
    </citation>
    <scope>NUCLEOTIDE SEQUENCE [LARGE SCALE GENOMIC DNA]</scope>
    <source>
        <strain evidence="6">CGMCC 1.14993</strain>
    </source>
</reference>
<dbReference type="InterPro" id="IPR047667">
    <property type="entry name" value="ATPase_ComGA"/>
</dbReference>
<dbReference type="PANTHER" id="PTHR30258">
    <property type="entry name" value="TYPE II SECRETION SYSTEM PROTEIN GSPE-RELATED"/>
    <property type="match status" value="1"/>
</dbReference>
<dbReference type="Proteomes" id="UP000626244">
    <property type="component" value="Unassembled WGS sequence"/>
</dbReference>
<evidence type="ECO:0000259" key="4">
    <source>
        <dbReference type="PROSITE" id="PS00662"/>
    </source>
</evidence>
<dbReference type="AlphaFoldDB" id="A0A8J3AEL1"/>
<dbReference type="PANTHER" id="PTHR30258:SF2">
    <property type="entry name" value="COMG OPERON PROTEIN 1"/>
    <property type="match status" value="1"/>
</dbReference>
<dbReference type="OrthoDB" id="9808272at2"/>
<dbReference type="GO" id="GO:0005886">
    <property type="term" value="C:plasma membrane"/>
    <property type="evidence" value="ECO:0007669"/>
    <property type="project" value="TreeGrafter"/>
</dbReference>
<name>A0A8J3AEL1_9BACI</name>